<evidence type="ECO:0000313" key="7">
    <source>
        <dbReference type="Proteomes" id="UP000823674"/>
    </source>
</evidence>
<dbReference type="EMBL" id="JADBGQ010000002">
    <property type="protein sequence ID" value="KAG5411188.1"/>
    <property type="molecule type" value="Genomic_DNA"/>
</dbReference>
<accession>A0ABQ7NJW8</accession>
<evidence type="ECO:0000256" key="3">
    <source>
        <dbReference type="ARBA" id="ARBA00022840"/>
    </source>
</evidence>
<evidence type="ECO:0000313" key="6">
    <source>
        <dbReference type="EMBL" id="KAG5411188.1"/>
    </source>
</evidence>
<sequence length="166" mass="18182">MFSCLKPILELLVLSLLSQKPLDTLFPTAFSFEKFQGCDVILRPDMRSTRQVMSISSELPSAFAVAQIVACQELPLTSTVFLNLNDMTKAHLEKIAVSILDLGFKIVATSGTSHFLELKGILIHLMLITSSGGDLDQKDGRQLRQMALAYKVLVITTVARALATAK</sequence>
<keyword evidence="2" id="KW-0547">Nucleotide-binding</keyword>
<dbReference type="PANTHER" id="PTHR11405">
    <property type="entry name" value="CARBAMOYLTRANSFERASE FAMILY MEMBER"/>
    <property type="match status" value="1"/>
</dbReference>
<protein>
    <recommendedName>
        <fullName evidence="5">MGS-like domain-containing protein</fullName>
    </recommendedName>
</protein>
<dbReference type="InterPro" id="IPR036914">
    <property type="entry name" value="MGS-like_dom_sf"/>
</dbReference>
<dbReference type="Pfam" id="PF02142">
    <property type="entry name" value="MGS"/>
    <property type="match status" value="1"/>
</dbReference>
<keyword evidence="3" id="KW-0067">ATP-binding</keyword>
<keyword evidence="4" id="KW-0732">Signal</keyword>
<proteinExistence type="predicted"/>
<evidence type="ECO:0000256" key="1">
    <source>
        <dbReference type="ARBA" id="ARBA00022598"/>
    </source>
</evidence>
<dbReference type="PROSITE" id="PS51855">
    <property type="entry name" value="MGS"/>
    <property type="match status" value="1"/>
</dbReference>
<dbReference type="SUPFAM" id="SSF52335">
    <property type="entry name" value="Methylglyoxal synthase-like"/>
    <property type="match status" value="1"/>
</dbReference>
<keyword evidence="7" id="KW-1185">Reference proteome</keyword>
<evidence type="ECO:0000256" key="2">
    <source>
        <dbReference type="ARBA" id="ARBA00022741"/>
    </source>
</evidence>
<dbReference type="SMART" id="SM00851">
    <property type="entry name" value="MGS"/>
    <property type="match status" value="1"/>
</dbReference>
<dbReference type="SUPFAM" id="SSF56059">
    <property type="entry name" value="Glutathione synthetase ATP-binding domain-like"/>
    <property type="match status" value="1"/>
</dbReference>
<gene>
    <name evidence="6" type="primary">A02p041000.1_BraROA</name>
    <name evidence="6" type="ORF">IGI04_007507</name>
</gene>
<evidence type="ECO:0000259" key="5">
    <source>
        <dbReference type="PROSITE" id="PS51855"/>
    </source>
</evidence>
<reference evidence="6 7" key="1">
    <citation type="submission" date="2021-03" db="EMBL/GenBank/DDBJ databases">
        <authorList>
            <person name="King G.J."/>
            <person name="Bancroft I."/>
            <person name="Baten A."/>
            <person name="Bloomfield J."/>
            <person name="Borpatragohain P."/>
            <person name="He Z."/>
            <person name="Irish N."/>
            <person name="Irwin J."/>
            <person name="Liu K."/>
            <person name="Mauleon R.P."/>
            <person name="Moore J."/>
            <person name="Morris R."/>
            <person name="Ostergaard L."/>
            <person name="Wang B."/>
            <person name="Wells R."/>
        </authorList>
    </citation>
    <scope>NUCLEOTIDE SEQUENCE [LARGE SCALE GENOMIC DNA]</scope>
    <source>
        <strain evidence="6">R-o-18</strain>
        <tissue evidence="6">Leaf</tissue>
    </source>
</reference>
<dbReference type="PANTHER" id="PTHR11405:SF53">
    <property type="entry name" value="CARBAMOYL-PHOSPHATE SYNTHASE [AMMONIA], MITOCHONDRIAL"/>
    <property type="match status" value="1"/>
</dbReference>
<dbReference type="Proteomes" id="UP000823674">
    <property type="component" value="Chromosome A02"/>
</dbReference>
<dbReference type="Gene3D" id="3.40.50.1380">
    <property type="entry name" value="Methylglyoxal synthase-like domain"/>
    <property type="match status" value="1"/>
</dbReference>
<feature type="chain" id="PRO_5045120296" description="MGS-like domain-containing protein" evidence="4">
    <location>
        <begin position="25"/>
        <end position="166"/>
    </location>
</feature>
<name>A0ABQ7NJW8_BRACM</name>
<dbReference type="InterPro" id="IPR011607">
    <property type="entry name" value="MGS-like_dom"/>
</dbReference>
<keyword evidence="1" id="KW-0436">Ligase</keyword>
<organism evidence="6 7">
    <name type="scientific">Brassica rapa subsp. trilocularis</name>
    <dbReference type="NCBI Taxonomy" id="1813537"/>
    <lineage>
        <taxon>Eukaryota</taxon>
        <taxon>Viridiplantae</taxon>
        <taxon>Streptophyta</taxon>
        <taxon>Embryophyta</taxon>
        <taxon>Tracheophyta</taxon>
        <taxon>Spermatophyta</taxon>
        <taxon>Magnoliopsida</taxon>
        <taxon>eudicotyledons</taxon>
        <taxon>Gunneridae</taxon>
        <taxon>Pentapetalae</taxon>
        <taxon>rosids</taxon>
        <taxon>malvids</taxon>
        <taxon>Brassicales</taxon>
        <taxon>Brassicaceae</taxon>
        <taxon>Brassiceae</taxon>
        <taxon>Brassica</taxon>
    </lineage>
</organism>
<dbReference type="Gene3D" id="3.30.470.20">
    <property type="entry name" value="ATP-grasp fold, B domain"/>
    <property type="match status" value="1"/>
</dbReference>
<feature type="domain" description="MGS-like" evidence="5">
    <location>
        <begin position="72"/>
        <end position="166"/>
    </location>
</feature>
<feature type="signal peptide" evidence="4">
    <location>
        <begin position="1"/>
        <end position="24"/>
    </location>
</feature>
<comment type="caution">
    <text evidence="6">The sequence shown here is derived from an EMBL/GenBank/DDBJ whole genome shotgun (WGS) entry which is preliminary data.</text>
</comment>
<evidence type="ECO:0000256" key="4">
    <source>
        <dbReference type="SAM" id="SignalP"/>
    </source>
</evidence>